<dbReference type="PANTHER" id="PTHR30055">
    <property type="entry name" value="HTH-TYPE TRANSCRIPTIONAL REGULATOR RUTR"/>
    <property type="match status" value="1"/>
</dbReference>
<comment type="caution">
    <text evidence="6">The sequence shown here is derived from an EMBL/GenBank/DDBJ whole genome shotgun (WGS) entry which is preliminary data.</text>
</comment>
<dbReference type="InterPro" id="IPR001647">
    <property type="entry name" value="HTH_TetR"/>
</dbReference>
<dbReference type="Gene3D" id="1.10.357.10">
    <property type="entry name" value="Tetracycline Repressor, domain 2"/>
    <property type="match status" value="1"/>
</dbReference>
<feature type="domain" description="HTH tetR-type" evidence="5">
    <location>
        <begin position="16"/>
        <end position="75"/>
    </location>
</feature>
<keyword evidence="2 4" id="KW-0238">DNA-binding</keyword>
<dbReference type="Pfam" id="PF00440">
    <property type="entry name" value="TetR_N"/>
    <property type="match status" value="1"/>
</dbReference>
<evidence type="ECO:0000256" key="1">
    <source>
        <dbReference type="ARBA" id="ARBA00023015"/>
    </source>
</evidence>
<dbReference type="GO" id="GO:0000976">
    <property type="term" value="F:transcription cis-regulatory region binding"/>
    <property type="evidence" value="ECO:0007669"/>
    <property type="project" value="TreeGrafter"/>
</dbReference>
<sequence length="225" mass="25065">MARSHGWSGNTPASDEEAIGRILDAADQIIAERGSAMRIADVARLLGVTRQTVYRYFPGTEALLLATAMRSGDGFLDQLAEHVRGETDPAKAIIEGVSFAIENLADDDRIRFILTKRREGEVTATITSDTALAFSRSMLHRYDVDWEASGFDDAALDELSEFCLRLLYSFLVDRGRPPRRGHDLRQFLARWIGPAIIYPRFATAMDSMTNLAKVSPRVSRRRSAS</sequence>
<keyword evidence="1" id="KW-0805">Transcription regulation</keyword>
<dbReference type="PRINTS" id="PR00455">
    <property type="entry name" value="HTHTETR"/>
</dbReference>
<dbReference type="RefSeq" id="WP_065145783.1">
    <property type="nucleotide sequence ID" value="NZ_LZLS01000184.1"/>
</dbReference>
<name>A0A1A3NP47_MYCAS</name>
<evidence type="ECO:0000256" key="2">
    <source>
        <dbReference type="ARBA" id="ARBA00023125"/>
    </source>
</evidence>
<dbReference type="SUPFAM" id="SSF46689">
    <property type="entry name" value="Homeodomain-like"/>
    <property type="match status" value="1"/>
</dbReference>
<organism evidence="6 7">
    <name type="scientific">Mycobacterium asiaticum</name>
    <dbReference type="NCBI Taxonomy" id="1790"/>
    <lineage>
        <taxon>Bacteria</taxon>
        <taxon>Bacillati</taxon>
        <taxon>Actinomycetota</taxon>
        <taxon>Actinomycetes</taxon>
        <taxon>Mycobacteriales</taxon>
        <taxon>Mycobacteriaceae</taxon>
        <taxon>Mycobacterium</taxon>
    </lineage>
</organism>
<evidence type="ECO:0000259" key="5">
    <source>
        <dbReference type="PROSITE" id="PS50977"/>
    </source>
</evidence>
<dbReference type="OrthoDB" id="3212503at2"/>
<feature type="DNA-binding region" description="H-T-H motif" evidence="4">
    <location>
        <begin position="38"/>
        <end position="57"/>
    </location>
</feature>
<dbReference type="PANTHER" id="PTHR30055:SF234">
    <property type="entry name" value="HTH-TYPE TRANSCRIPTIONAL REGULATOR BETI"/>
    <property type="match status" value="1"/>
</dbReference>
<evidence type="ECO:0000313" key="7">
    <source>
        <dbReference type="Proteomes" id="UP000093928"/>
    </source>
</evidence>
<dbReference type="PROSITE" id="PS50977">
    <property type="entry name" value="HTH_TETR_2"/>
    <property type="match status" value="1"/>
</dbReference>
<dbReference type="InterPro" id="IPR050109">
    <property type="entry name" value="HTH-type_TetR-like_transc_reg"/>
</dbReference>
<dbReference type="Proteomes" id="UP000093928">
    <property type="component" value="Unassembled WGS sequence"/>
</dbReference>
<dbReference type="EMBL" id="LZLS01000184">
    <property type="protein sequence ID" value="OBK22849.1"/>
    <property type="molecule type" value="Genomic_DNA"/>
</dbReference>
<dbReference type="AlphaFoldDB" id="A0A1A3NP47"/>
<evidence type="ECO:0000256" key="3">
    <source>
        <dbReference type="ARBA" id="ARBA00023163"/>
    </source>
</evidence>
<reference evidence="6 7" key="1">
    <citation type="submission" date="2016-06" db="EMBL/GenBank/DDBJ databases">
        <authorList>
            <person name="Kjaerup R.B."/>
            <person name="Dalgaard T.S."/>
            <person name="Juul-Madsen H.R."/>
        </authorList>
    </citation>
    <scope>NUCLEOTIDE SEQUENCE [LARGE SCALE GENOMIC DNA]</scope>
    <source>
        <strain evidence="6 7">1165133.8</strain>
    </source>
</reference>
<evidence type="ECO:0000313" key="6">
    <source>
        <dbReference type="EMBL" id="OBK22849.1"/>
    </source>
</evidence>
<protein>
    <submittedName>
        <fullName evidence="6">TetR family transcriptional regulator</fullName>
    </submittedName>
</protein>
<dbReference type="InterPro" id="IPR009057">
    <property type="entry name" value="Homeodomain-like_sf"/>
</dbReference>
<proteinExistence type="predicted"/>
<dbReference type="GO" id="GO:0003700">
    <property type="term" value="F:DNA-binding transcription factor activity"/>
    <property type="evidence" value="ECO:0007669"/>
    <property type="project" value="TreeGrafter"/>
</dbReference>
<keyword evidence="3" id="KW-0804">Transcription</keyword>
<gene>
    <name evidence="6" type="ORF">A5634_06605</name>
</gene>
<accession>A0A1A3NP47</accession>
<evidence type="ECO:0000256" key="4">
    <source>
        <dbReference type="PROSITE-ProRule" id="PRU00335"/>
    </source>
</evidence>